<feature type="compositionally biased region" description="Polar residues" evidence="5">
    <location>
        <begin position="808"/>
        <end position="839"/>
    </location>
</feature>
<dbReference type="Pfam" id="PF00628">
    <property type="entry name" value="PHD"/>
    <property type="match status" value="1"/>
</dbReference>
<feature type="compositionally biased region" description="Low complexity" evidence="5">
    <location>
        <begin position="970"/>
        <end position="981"/>
    </location>
</feature>
<evidence type="ECO:0000313" key="8">
    <source>
        <dbReference type="Proteomes" id="UP001642482"/>
    </source>
</evidence>
<feature type="compositionally biased region" description="Low complexity" evidence="5">
    <location>
        <begin position="934"/>
        <end position="960"/>
    </location>
</feature>
<dbReference type="InterPro" id="IPR013083">
    <property type="entry name" value="Znf_RING/FYVE/PHD"/>
</dbReference>
<keyword evidence="1" id="KW-0479">Metal-binding</keyword>
<keyword evidence="2 4" id="KW-0863">Zinc-finger</keyword>
<evidence type="ECO:0000313" key="7">
    <source>
        <dbReference type="EMBL" id="CAK7230497.1"/>
    </source>
</evidence>
<feature type="compositionally biased region" description="Polar residues" evidence="5">
    <location>
        <begin position="166"/>
        <end position="176"/>
    </location>
</feature>
<dbReference type="SMART" id="SM00249">
    <property type="entry name" value="PHD"/>
    <property type="match status" value="1"/>
</dbReference>
<feature type="compositionally biased region" description="Low complexity" evidence="5">
    <location>
        <begin position="285"/>
        <end position="297"/>
    </location>
</feature>
<feature type="compositionally biased region" description="Low complexity" evidence="5">
    <location>
        <begin position="1114"/>
        <end position="1129"/>
    </location>
</feature>
<evidence type="ECO:0000256" key="4">
    <source>
        <dbReference type="PROSITE-ProRule" id="PRU00146"/>
    </source>
</evidence>
<sequence length="1346" mass="142838">MAPVPVSTRATRSRFSSPLQSIGSGGPADAASTGGGGSSNSRHGANGGTPRSNGASGNSGIGGSNAQRAMMARWLEPPVQSKTSFEEAGFQRHGVFEGMAPLGTLPKAVNVAKRISGLLEEKQYREGSPSSSRQTARQQQKKKELQTQQDRHGELQQPGEDENVAEGQNDSVSASIEQDEKTGQQEEQEQEQPASSQPKKIILKRPRTGKHVPTRIIVGPRRSIRTDPEGVEDESAEDKVAAVKKGSLPSTPTTPNTPTTPGTRRSIIFRPAPDNPQRRARAATRQRAQQQQESSPAAEEEADDADHSDQEVGEDPADATAAKHDAQEVATAVEAVKPEAKKPNPVLQKPKPAKRPVGRPKSRRSIAAENRALKQKQQAEAEAEAEAERLVAAEAEAQIEAEAPPTPIPEASKQSDNVPNASFEGEVQGTDEDSFDSQAEDGDGYGGKASGFDSSHLPFKSQYTFQRPRSDSNATEVNREVTDRVVDIAVDEALRHYRYPTAWALRTLYDEQAGDQTFLTMVEDVFQQTADRDTLNTFVRMVHEKKKEGKKENKGCNYFNQQNADSDFAPQKPIPAPYANLITMDLPRFGADGSEIIVDDAADENIHAKKRVKLTNEDDKQDILAEGSPSVAMHTFAPPPISALLPAADSSMAAEAGSRSPSASRKTSAKPRLALQSPKVGNASSPVSAPPKTPTKAPRRPPGRPPGSKNKTLAEKAAAAATALGKASAQQDDDHVAVATPSSSQRRLRNRAGSAASSISSLSSAMSVSPPSKALRSSRKDGDASGLQTGDKANNDEDDVIMRDAVSSMATSIGWTSDTVQQNAEKSNGIQEFLKQSGNGRDGDEKALSSATQQSVKRGAGGTDRRARGGPGSGRGGRRRGAGRPPKNRALAGLPPPRTSPTAQPLEPAPAPVPAPETTQQPIATRNRSSAKKSPTPLSALISPLSSSQTNTQTHTTDSQKNSPPPKRVSAAAAAAAISASAKEEMPAAVEDNISVRSVSVAKRAAQSGNSKSRSSTAALPSPALNNTDDAPKSLGKSESGDHDEERLNRLRREARDVTNSLGVAPESFTRGDAGATSTDASSSRNGASASRSRRGSVPDASSRQLLLETPQPQRQRQLRASTTATRTTRSARKRAFDEVDDELSPRSASFPADEPPSSRLQTPVPTQQSAAVNASNLNSRAGTPGPKSKKPRVGPRVKSSPVKKKTGTSAGVPRPSGERGSPVANGAPNSQDDNDDYCASCGGSGDLVCCDGCTRSFHFNCVDPPLHEGRDLPDEWFCNVCIGRRSPHTLTQYKGIFGALLSIMEKRNSSAFRLPAETREYFEGVKTGADGEYEDVVVAGTSRTR</sequence>
<dbReference type="Proteomes" id="UP001642482">
    <property type="component" value="Unassembled WGS sequence"/>
</dbReference>
<feature type="compositionally biased region" description="Polar residues" evidence="5">
    <location>
        <begin position="1159"/>
        <end position="1182"/>
    </location>
</feature>
<dbReference type="PROSITE" id="PS50016">
    <property type="entry name" value="ZF_PHD_2"/>
    <property type="match status" value="1"/>
</dbReference>
<evidence type="ECO:0000256" key="3">
    <source>
        <dbReference type="ARBA" id="ARBA00022833"/>
    </source>
</evidence>
<comment type="caution">
    <text evidence="7">The sequence shown here is derived from an EMBL/GenBank/DDBJ whole genome shotgun (WGS) entry which is preliminary data.</text>
</comment>
<dbReference type="InterPro" id="IPR052819">
    <property type="entry name" value="Chromatin_regulatory_protein"/>
</dbReference>
<reference evidence="7 8" key="1">
    <citation type="submission" date="2024-01" db="EMBL/GenBank/DDBJ databases">
        <authorList>
            <person name="Allen C."/>
            <person name="Tagirdzhanova G."/>
        </authorList>
    </citation>
    <scope>NUCLEOTIDE SEQUENCE [LARGE SCALE GENOMIC DNA]</scope>
</reference>
<proteinExistence type="predicted"/>
<feature type="compositionally biased region" description="Low complexity" evidence="5">
    <location>
        <begin position="392"/>
        <end position="403"/>
    </location>
</feature>
<feature type="compositionally biased region" description="Basic residues" evidence="5">
    <location>
        <begin position="1188"/>
        <end position="1207"/>
    </location>
</feature>
<feature type="compositionally biased region" description="Polar residues" evidence="5">
    <location>
        <begin position="8"/>
        <end position="22"/>
    </location>
</feature>
<dbReference type="InterPro" id="IPR019787">
    <property type="entry name" value="Znf_PHD-finger"/>
</dbReference>
<feature type="compositionally biased region" description="Basic and acidic residues" evidence="5">
    <location>
        <begin position="141"/>
        <end position="154"/>
    </location>
</feature>
<dbReference type="EMBL" id="CAWUHD010000094">
    <property type="protein sequence ID" value="CAK7230497.1"/>
    <property type="molecule type" value="Genomic_DNA"/>
</dbReference>
<gene>
    <name evidence="7" type="ORF">SEUCBS140593_007608</name>
</gene>
<evidence type="ECO:0000256" key="1">
    <source>
        <dbReference type="ARBA" id="ARBA00022723"/>
    </source>
</evidence>
<dbReference type="PANTHER" id="PTHR47636">
    <property type="entry name" value="TRANSCRIPTIONAL REGULATORY PROTEIN RCO1"/>
    <property type="match status" value="1"/>
</dbReference>
<feature type="compositionally biased region" description="Low complexity" evidence="5">
    <location>
        <begin position="706"/>
        <end position="729"/>
    </location>
</feature>
<feature type="compositionally biased region" description="Low complexity" evidence="5">
    <location>
        <begin position="249"/>
        <end position="263"/>
    </location>
</feature>
<organism evidence="7 8">
    <name type="scientific">Sporothrix eucalyptigena</name>
    <dbReference type="NCBI Taxonomy" id="1812306"/>
    <lineage>
        <taxon>Eukaryota</taxon>
        <taxon>Fungi</taxon>
        <taxon>Dikarya</taxon>
        <taxon>Ascomycota</taxon>
        <taxon>Pezizomycotina</taxon>
        <taxon>Sordariomycetes</taxon>
        <taxon>Sordariomycetidae</taxon>
        <taxon>Ophiostomatales</taxon>
        <taxon>Ophiostomataceae</taxon>
        <taxon>Sporothrix</taxon>
    </lineage>
</organism>
<feature type="region of interest" description="Disordered" evidence="5">
    <location>
        <begin position="652"/>
        <end position="988"/>
    </location>
</feature>
<dbReference type="PROSITE" id="PS01359">
    <property type="entry name" value="ZF_PHD_1"/>
    <property type="match status" value="1"/>
</dbReference>
<feature type="domain" description="PHD-type" evidence="6">
    <location>
        <begin position="1236"/>
        <end position="1285"/>
    </location>
</feature>
<dbReference type="InterPro" id="IPR019786">
    <property type="entry name" value="Zinc_finger_PHD-type_CS"/>
</dbReference>
<keyword evidence="3" id="KW-0862">Zinc</keyword>
<dbReference type="InterPro" id="IPR001965">
    <property type="entry name" value="Znf_PHD"/>
</dbReference>
<accession>A0ABP0CEL5</accession>
<feature type="compositionally biased region" description="Basic residues" evidence="5">
    <location>
        <begin position="201"/>
        <end position="213"/>
    </location>
</feature>
<dbReference type="CDD" id="cd15535">
    <property type="entry name" value="PHD1_Rco1"/>
    <property type="match status" value="1"/>
</dbReference>
<dbReference type="PANTHER" id="PTHR47636:SF1">
    <property type="entry name" value="TRANSCRIPTIONAL REGULATORY PROTEIN RCO1"/>
    <property type="match status" value="1"/>
</dbReference>
<name>A0ABP0CEL5_9PEZI</name>
<dbReference type="SUPFAM" id="SSF57903">
    <property type="entry name" value="FYVE/PHD zinc finger"/>
    <property type="match status" value="1"/>
</dbReference>
<feature type="compositionally biased region" description="Low complexity" evidence="5">
    <location>
        <begin position="752"/>
        <end position="774"/>
    </location>
</feature>
<feature type="region of interest" description="Disordered" evidence="5">
    <location>
        <begin position="1"/>
        <end position="86"/>
    </location>
</feature>
<feature type="compositionally biased region" description="Polar residues" evidence="5">
    <location>
        <begin position="1007"/>
        <end position="1029"/>
    </location>
</feature>
<evidence type="ECO:0000259" key="6">
    <source>
        <dbReference type="PROSITE" id="PS50016"/>
    </source>
</evidence>
<feature type="region of interest" description="Disordered" evidence="5">
    <location>
        <begin position="1001"/>
        <end position="1231"/>
    </location>
</feature>
<evidence type="ECO:0000256" key="2">
    <source>
        <dbReference type="ARBA" id="ARBA00022771"/>
    </source>
</evidence>
<feature type="compositionally biased region" description="Acidic residues" evidence="5">
    <location>
        <begin position="429"/>
        <end position="443"/>
    </location>
</feature>
<feature type="compositionally biased region" description="Polar residues" evidence="5">
    <location>
        <begin position="128"/>
        <end position="137"/>
    </location>
</feature>
<feature type="region of interest" description="Disordered" evidence="5">
    <location>
        <begin position="120"/>
        <end position="457"/>
    </location>
</feature>
<feature type="compositionally biased region" description="Basic residues" evidence="5">
    <location>
        <begin position="351"/>
        <end position="364"/>
    </location>
</feature>
<protein>
    <recommendedName>
        <fullName evidence="6">PHD-type domain-containing protein</fullName>
    </recommendedName>
</protein>
<keyword evidence="8" id="KW-1185">Reference proteome</keyword>
<feature type="compositionally biased region" description="Low complexity" evidence="5">
    <location>
        <begin position="1072"/>
        <end position="1091"/>
    </location>
</feature>
<dbReference type="Gene3D" id="3.30.40.10">
    <property type="entry name" value="Zinc/RING finger domain, C3HC4 (zinc finger)"/>
    <property type="match status" value="1"/>
</dbReference>
<feature type="compositionally biased region" description="Basic and acidic residues" evidence="5">
    <location>
        <begin position="1039"/>
        <end position="1057"/>
    </location>
</feature>
<evidence type="ECO:0000256" key="5">
    <source>
        <dbReference type="SAM" id="MobiDB-lite"/>
    </source>
</evidence>
<dbReference type="InterPro" id="IPR011011">
    <property type="entry name" value="Znf_FYVE_PHD"/>
</dbReference>